<organism evidence="3 4">
    <name type="scientific">Mycoplasma wenyonii (strain Massachusetts)</name>
    <name type="common">Eperythrozoon wenyonii</name>
    <dbReference type="NCBI Taxonomy" id="1197325"/>
    <lineage>
        <taxon>Bacteria</taxon>
        <taxon>Bacillati</taxon>
        <taxon>Mycoplasmatota</taxon>
        <taxon>Mollicutes</taxon>
        <taxon>Mycoplasmataceae</taxon>
        <taxon>Mycoplasma</taxon>
    </lineage>
</organism>
<dbReference type="Gene3D" id="3.10.310.30">
    <property type="match status" value="1"/>
</dbReference>
<keyword evidence="4" id="KW-1185">Reference proteome</keyword>
<name>I6ZJG0_MYCWM</name>
<dbReference type="HOGENOM" id="CLU_039720_1_2_14"/>
<dbReference type="Gene3D" id="3.90.1640.10">
    <property type="entry name" value="inorganic pyrophosphatase (n-terminal core)"/>
    <property type="match status" value="1"/>
</dbReference>
<evidence type="ECO:0000313" key="3">
    <source>
        <dbReference type="EMBL" id="AFN65330.1"/>
    </source>
</evidence>
<dbReference type="SUPFAM" id="SSF64182">
    <property type="entry name" value="DHH phosphoesterases"/>
    <property type="match status" value="1"/>
</dbReference>
<dbReference type="EMBL" id="CP003703">
    <property type="protein sequence ID" value="AFN65330.1"/>
    <property type="molecule type" value="Genomic_DNA"/>
</dbReference>
<dbReference type="PANTHER" id="PTHR47618">
    <property type="entry name" value="BIFUNCTIONAL OLIGORIBONUCLEASE AND PAP PHOSPHATASE NRNA"/>
    <property type="match status" value="1"/>
</dbReference>
<feature type="domain" description="DDH" evidence="1">
    <location>
        <begin position="46"/>
        <end position="191"/>
    </location>
</feature>
<dbReference type="PANTHER" id="PTHR47618:SF1">
    <property type="entry name" value="BIFUNCTIONAL OLIGORIBONUCLEASE AND PAP PHOSPHATASE NRNA"/>
    <property type="match status" value="1"/>
</dbReference>
<evidence type="ECO:0000313" key="4">
    <source>
        <dbReference type="Proteomes" id="UP000009005"/>
    </source>
</evidence>
<accession>I6ZJG0</accession>
<dbReference type="PATRIC" id="fig|1197325.3.peg.588"/>
<dbReference type="KEGG" id="mwe:WEN_02735"/>
<reference evidence="3 4" key="1">
    <citation type="journal article" date="2012" name="J. Bacteriol.">
        <title>Complete genome sequence of Mycoplasma wenyonii strain Massachusetts.</title>
        <authorList>
            <person name="Dos Santos A.P."/>
            <person name="Guimaraes A.M."/>
            <person name="do Nascimento N.C."/>
            <person name="Sanmiguel P.J."/>
            <person name="Messick J.B."/>
        </authorList>
    </citation>
    <scope>NUCLEOTIDE SEQUENCE [LARGE SCALE GENOMIC DNA]</scope>
    <source>
        <strain evidence="3 4">Massachusetts</strain>
    </source>
</reference>
<proteinExistence type="predicted"/>
<dbReference type="InterPro" id="IPR051319">
    <property type="entry name" value="Oligoribo/pAp-PDE_c-di-AMP_PDE"/>
</dbReference>
<dbReference type="InterPro" id="IPR003156">
    <property type="entry name" value="DHHA1_dom"/>
</dbReference>
<feature type="domain" description="DHHA1" evidence="2">
    <location>
        <begin position="275"/>
        <end position="350"/>
    </location>
</feature>
<dbReference type="RefSeq" id="WP_014850039.1">
    <property type="nucleotide sequence ID" value="NC_018149.1"/>
</dbReference>
<dbReference type="GO" id="GO:0003676">
    <property type="term" value="F:nucleic acid binding"/>
    <property type="evidence" value="ECO:0007669"/>
    <property type="project" value="InterPro"/>
</dbReference>
<evidence type="ECO:0000259" key="2">
    <source>
        <dbReference type="Pfam" id="PF02272"/>
    </source>
</evidence>
<gene>
    <name evidence="3" type="ordered locus">WEN_02735</name>
</gene>
<dbReference type="Proteomes" id="UP000009005">
    <property type="component" value="Chromosome"/>
</dbReference>
<sequence>MAAISSLMGKILNKKQVAEDKFISEKAKKRDSFLKQFPHYINSALQIVIFPHVNPDGDCLGGAFGLRETLRAQFKEKNVYVVGTSQGMFPWLEMDFDDIPLDFDYASSLALIIDSGTSDRAQRFQEFFGSPETQKWGAVIRIDHHDLTQDYHTDLSWVDSSYAACCAQLVQICDYYQWKMPKRAATFFYLGLLTDSGFFGNAEVSPRTLVIAAKALRAGADREFLVTNLRRTHTLENRLKGFILENYIQEEKFVWYFLKKDDVERFKPFSLTSNQVSTLANIDDNVLWILLTEVKQGEIRVSFRSIGTLDVRKIAEEFGGGGHLNASGATLTSESQVKTVINKAKKLVKEFIAARGETSKDTLEEKAKEEFDKQVNTSYRMEFTPEEEESLSEQKALIEKTHDSLASQAKIKEAEEIVNSDKAFETFLDPQETFSGTVEKKEEAKPSK</sequence>
<dbReference type="Pfam" id="PF01368">
    <property type="entry name" value="DHH"/>
    <property type="match status" value="1"/>
</dbReference>
<dbReference type="InterPro" id="IPR038763">
    <property type="entry name" value="DHH_sf"/>
</dbReference>
<dbReference type="OrthoDB" id="9803668at2"/>
<dbReference type="Pfam" id="PF02272">
    <property type="entry name" value="DHHA1"/>
    <property type="match status" value="1"/>
</dbReference>
<dbReference type="AlphaFoldDB" id="I6ZJG0"/>
<protein>
    <submittedName>
        <fullName evidence="3">MgpA-like protein</fullName>
    </submittedName>
</protein>
<dbReference type="STRING" id="1197325.WEN_02735"/>
<dbReference type="InterPro" id="IPR001667">
    <property type="entry name" value="DDH_dom"/>
</dbReference>
<evidence type="ECO:0000259" key="1">
    <source>
        <dbReference type="Pfam" id="PF01368"/>
    </source>
</evidence>